<sequence>MNEQSEMDFGVFATAAANHARRRNAPPQPDRDGLFDAEGVTIIAGRRQCAVEVGSELFVDIQFKETKIRVTAIAPGKWDPVSILSACTRAHGGKVFEVDYATATPTNPGGVDELRIATIIGADGIKPYLSKKSRYAAGELGRWAPLQRPTEIEYIRSFRRQPAGKPTWAFRTLLWGHGGSRTSDYRVRRSLRALEDAGLLSIQLGPRGGMATAKCTWTARAYLAPARLAPADEEALGALAP</sequence>
<organism evidence="1 2">
    <name type="scientific">Bradyrhizobium elkanii</name>
    <dbReference type="NCBI Taxonomy" id="29448"/>
    <lineage>
        <taxon>Bacteria</taxon>
        <taxon>Pseudomonadati</taxon>
        <taxon>Pseudomonadota</taxon>
        <taxon>Alphaproteobacteria</taxon>
        <taxon>Hyphomicrobiales</taxon>
        <taxon>Nitrobacteraceae</taxon>
        <taxon>Bradyrhizobium</taxon>
    </lineage>
</organism>
<proteinExistence type="predicted"/>
<name>A0A8I1Y6R8_BRAEL</name>
<protein>
    <submittedName>
        <fullName evidence="1">Uncharacterized protein</fullName>
    </submittedName>
</protein>
<evidence type="ECO:0000313" key="2">
    <source>
        <dbReference type="Proteomes" id="UP000673383"/>
    </source>
</evidence>
<dbReference type="EMBL" id="JAFICZ010000001">
    <property type="protein sequence ID" value="MBP1294287.1"/>
    <property type="molecule type" value="Genomic_DNA"/>
</dbReference>
<dbReference type="RefSeq" id="WP_209944304.1">
    <property type="nucleotide sequence ID" value="NZ_JAFICZ010000001.1"/>
</dbReference>
<dbReference type="Proteomes" id="UP000673383">
    <property type="component" value="Unassembled WGS sequence"/>
</dbReference>
<reference evidence="1" key="1">
    <citation type="submission" date="2021-02" db="EMBL/GenBank/DDBJ databases">
        <title>Genomic Encyclopedia of Type Strains, Phase IV (KMG-V): Genome sequencing to study the core and pangenomes of soil and plant-associated prokaryotes.</title>
        <authorList>
            <person name="Whitman W."/>
        </authorList>
    </citation>
    <scope>NUCLEOTIDE SEQUENCE</scope>
    <source>
        <strain evidence="1">USDA 406</strain>
    </source>
</reference>
<gene>
    <name evidence="1" type="ORF">JOH49_004040</name>
</gene>
<comment type="caution">
    <text evidence="1">The sequence shown here is derived from an EMBL/GenBank/DDBJ whole genome shotgun (WGS) entry which is preliminary data.</text>
</comment>
<dbReference type="AlphaFoldDB" id="A0A8I1Y6R8"/>
<accession>A0A8I1Y6R8</accession>
<evidence type="ECO:0000313" key="1">
    <source>
        <dbReference type="EMBL" id="MBP1294287.1"/>
    </source>
</evidence>